<name>A0A3B1DS53_9ZZZZ</name>
<sequence length="57" mass="6659">AHNVGFRIIRPLKAPSKAVRRKLMLDSVKEEIDRIPPRKKKTGKIFLEDYNEKNKGK</sequence>
<proteinExistence type="predicted"/>
<protein>
    <submittedName>
        <fullName evidence="1">Uncharacterized protein</fullName>
    </submittedName>
</protein>
<gene>
    <name evidence="1" type="ORF">MNBD_PLANCTO02-2953</name>
</gene>
<dbReference type="AlphaFoldDB" id="A0A3B1DS53"/>
<feature type="non-terminal residue" evidence="1">
    <location>
        <position position="1"/>
    </location>
</feature>
<dbReference type="EMBL" id="UOGL01000148">
    <property type="protein sequence ID" value="VAX37900.1"/>
    <property type="molecule type" value="Genomic_DNA"/>
</dbReference>
<reference evidence="1" key="1">
    <citation type="submission" date="2018-06" db="EMBL/GenBank/DDBJ databases">
        <authorList>
            <person name="Zhirakovskaya E."/>
        </authorList>
    </citation>
    <scope>NUCLEOTIDE SEQUENCE</scope>
</reference>
<evidence type="ECO:0000313" key="1">
    <source>
        <dbReference type="EMBL" id="VAX37900.1"/>
    </source>
</evidence>
<accession>A0A3B1DS53</accession>
<organism evidence="1">
    <name type="scientific">hydrothermal vent metagenome</name>
    <dbReference type="NCBI Taxonomy" id="652676"/>
    <lineage>
        <taxon>unclassified sequences</taxon>
        <taxon>metagenomes</taxon>
        <taxon>ecological metagenomes</taxon>
    </lineage>
</organism>